<dbReference type="Proteomes" id="UP000076574">
    <property type="component" value="Unassembled WGS sequence"/>
</dbReference>
<dbReference type="AlphaFoldDB" id="A0A161QKZ6"/>
<dbReference type="OrthoDB" id="9778870at2"/>
<dbReference type="STRING" id="943830.A4A58_18025"/>
<dbReference type="RefSeq" id="WP_068738231.1">
    <property type="nucleotide sequence ID" value="NZ_LVYV01000055.1"/>
</dbReference>
<dbReference type="InterPro" id="IPR006342">
    <property type="entry name" value="FkbM_mtfrase"/>
</dbReference>
<accession>A0A161QKZ6</accession>
<dbReference type="InterPro" id="IPR029063">
    <property type="entry name" value="SAM-dependent_MTases_sf"/>
</dbReference>
<feature type="domain" description="Methyltransferase FkbM" evidence="1">
    <location>
        <begin position="102"/>
        <end position="246"/>
    </location>
</feature>
<keyword evidence="3" id="KW-1185">Reference proteome</keyword>
<gene>
    <name evidence="2" type="ORF">A4A58_18025</name>
</gene>
<evidence type="ECO:0000313" key="3">
    <source>
        <dbReference type="Proteomes" id="UP000076574"/>
    </source>
</evidence>
<evidence type="ECO:0000313" key="2">
    <source>
        <dbReference type="EMBL" id="KZD20634.1"/>
    </source>
</evidence>
<organism evidence="2 3">
    <name type="scientific">Tardiphaga robiniae</name>
    <dbReference type="NCBI Taxonomy" id="943830"/>
    <lineage>
        <taxon>Bacteria</taxon>
        <taxon>Pseudomonadati</taxon>
        <taxon>Pseudomonadota</taxon>
        <taxon>Alphaproteobacteria</taxon>
        <taxon>Hyphomicrobiales</taxon>
        <taxon>Nitrobacteraceae</taxon>
        <taxon>Tardiphaga</taxon>
    </lineage>
</organism>
<reference evidence="2 3" key="1">
    <citation type="submission" date="2016-03" db="EMBL/GenBank/DDBJ databases">
        <title>Microsymbionts genomes from the relict species Vavilovia formosa (Stev.) Fed.</title>
        <authorList>
            <person name="Kopat V."/>
            <person name="Chirak E."/>
            <person name="Kimeklis A."/>
            <person name="Andronov E."/>
        </authorList>
    </citation>
    <scope>NUCLEOTIDE SEQUENCE [LARGE SCALE GENOMIC DNA]</scope>
    <source>
        <strain evidence="2 3">Vaf07</strain>
    </source>
</reference>
<dbReference type="EMBL" id="LVYV01000055">
    <property type="protein sequence ID" value="KZD20634.1"/>
    <property type="molecule type" value="Genomic_DNA"/>
</dbReference>
<evidence type="ECO:0000259" key="1">
    <source>
        <dbReference type="Pfam" id="PF05050"/>
    </source>
</evidence>
<dbReference type="Gene3D" id="3.40.50.150">
    <property type="entry name" value="Vaccinia Virus protein VP39"/>
    <property type="match status" value="1"/>
</dbReference>
<dbReference type="Pfam" id="PF05050">
    <property type="entry name" value="Methyltransf_21"/>
    <property type="match status" value="1"/>
</dbReference>
<protein>
    <recommendedName>
        <fullName evidence="1">Methyltransferase FkbM domain-containing protein</fullName>
    </recommendedName>
</protein>
<comment type="caution">
    <text evidence="2">The sequence shown here is derived from an EMBL/GenBank/DDBJ whole genome shotgun (WGS) entry which is preliminary data.</text>
</comment>
<sequence>MSDFKLPPVLLDNATRADMTVSCRDCDVIPKVPDAGKVVSLDGNQVQIMHNGVRVVAGGYYGDWMTGIIERLQGHHEPQEEVTFHEILKHVPPHATMLELGGFWSYYSLWFKSQHGDLRQAYVVEPDPNHIAIGRANATLNQRDITFVQACVGGEPIKALTFKTESAGDIRIPQISVPGFLRDHRISQLQVLHCDTQGMETEIIRSCEALFRNRTIRFGIFSTHHHEISGDPLTHQRCLAMLQDFGGRILVEHDVHESFSGDGLIAAYFGTEPLHWTAPPISRNRYSSSLFRNPLYDLAARP</sequence>
<dbReference type="SUPFAM" id="SSF53335">
    <property type="entry name" value="S-adenosyl-L-methionine-dependent methyltransferases"/>
    <property type="match status" value="1"/>
</dbReference>
<name>A0A161QKZ6_9BRAD</name>
<proteinExistence type="predicted"/>